<protein>
    <recommendedName>
        <fullName evidence="3">Class I lanthipeptide</fullName>
    </recommendedName>
</protein>
<dbReference type="EMBL" id="QLLL01000002">
    <property type="protein sequence ID" value="RAJ08765.1"/>
    <property type="molecule type" value="Genomic_DNA"/>
</dbReference>
<keyword evidence="2" id="KW-1185">Reference proteome</keyword>
<name>A0A327QXS1_9BACT</name>
<dbReference type="OrthoDB" id="679924at2"/>
<proteinExistence type="predicted"/>
<evidence type="ECO:0008006" key="3">
    <source>
        <dbReference type="Google" id="ProtNLM"/>
    </source>
</evidence>
<evidence type="ECO:0000313" key="1">
    <source>
        <dbReference type="EMBL" id="RAJ08765.1"/>
    </source>
</evidence>
<comment type="caution">
    <text evidence="1">The sequence shown here is derived from an EMBL/GenBank/DDBJ whole genome shotgun (WGS) entry which is preliminary data.</text>
</comment>
<evidence type="ECO:0000313" key="2">
    <source>
        <dbReference type="Proteomes" id="UP000249547"/>
    </source>
</evidence>
<dbReference type="NCBIfam" id="NF038153">
    <property type="entry name" value="lant_leader_L1a"/>
    <property type="match status" value="1"/>
</dbReference>
<gene>
    <name evidence="1" type="ORF">LX64_01419</name>
</gene>
<organism evidence="1 2">
    <name type="scientific">Chitinophaga skermanii</name>
    <dbReference type="NCBI Taxonomy" id="331697"/>
    <lineage>
        <taxon>Bacteria</taxon>
        <taxon>Pseudomonadati</taxon>
        <taxon>Bacteroidota</taxon>
        <taxon>Chitinophagia</taxon>
        <taxon>Chitinophagales</taxon>
        <taxon>Chitinophagaceae</taxon>
        <taxon>Chitinophaga</taxon>
    </lineage>
</organism>
<dbReference type="RefSeq" id="WP_111596874.1">
    <property type="nucleotide sequence ID" value="NZ_QLLL01000002.1"/>
</dbReference>
<dbReference type="Proteomes" id="UP000249547">
    <property type="component" value="Unassembled WGS sequence"/>
</dbReference>
<accession>A0A327QXS1</accession>
<reference evidence="1 2" key="1">
    <citation type="submission" date="2018-06" db="EMBL/GenBank/DDBJ databases">
        <title>Genomic Encyclopedia of Archaeal and Bacterial Type Strains, Phase II (KMG-II): from individual species to whole genera.</title>
        <authorList>
            <person name="Goeker M."/>
        </authorList>
    </citation>
    <scope>NUCLEOTIDE SEQUENCE [LARGE SCALE GENOMIC DNA]</scope>
    <source>
        <strain evidence="1 2">DSM 23857</strain>
    </source>
</reference>
<dbReference type="InterPro" id="IPR058238">
    <property type="entry name" value="Lant_leader_dom"/>
</dbReference>
<sequence length="62" mass="6795">MKKKKLQLSKLPIEKNVVATLNVTELSQLLGGAVTNLAACLTRAETCETRPYTQMTCVKCPD</sequence>
<dbReference type="AlphaFoldDB" id="A0A327QXS1"/>